<name>A0A1Y2D8S6_9FUNG</name>
<dbReference type="EMBL" id="MCOG01000077">
    <property type="protein sequence ID" value="ORY55574.1"/>
    <property type="molecule type" value="Genomic_DNA"/>
</dbReference>
<evidence type="ECO:0000256" key="1">
    <source>
        <dbReference type="SAM" id="Coils"/>
    </source>
</evidence>
<dbReference type="AlphaFoldDB" id="A0A1Y2D8S6"/>
<reference evidence="2 3" key="1">
    <citation type="submission" date="2016-08" db="EMBL/GenBank/DDBJ databases">
        <title>A Parts List for Fungal Cellulosomes Revealed by Comparative Genomics.</title>
        <authorList>
            <consortium name="DOE Joint Genome Institute"/>
            <person name="Haitjema C.H."/>
            <person name="Gilmore S.P."/>
            <person name="Henske J.K."/>
            <person name="Solomon K.V."/>
            <person name="De Groot R."/>
            <person name="Kuo A."/>
            <person name="Mondo S.J."/>
            <person name="Salamov A.A."/>
            <person name="Labutti K."/>
            <person name="Zhao Z."/>
            <person name="Chiniquy J."/>
            <person name="Barry K."/>
            <person name="Brewer H.M."/>
            <person name="Purvine S.O."/>
            <person name="Wright A.T."/>
            <person name="Boxma B."/>
            <person name="Van Alen T."/>
            <person name="Hackstein J.H."/>
            <person name="Baker S.E."/>
            <person name="Grigoriev I.V."/>
            <person name="O'Malley M.A."/>
        </authorList>
    </citation>
    <scope>NUCLEOTIDE SEQUENCE [LARGE SCALE GENOMIC DNA]</scope>
    <source>
        <strain evidence="2 3">G1</strain>
    </source>
</reference>
<gene>
    <name evidence="2" type="ORF">LY90DRAFT_507050</name>
</gene>
<accession>A0A1Y2D8S6</accession>
<protein>
    <submittedName>
        <fullName evidence="2">Uncharacterized protein</fullName>
    </submittedName>
</protein>
<keyword evidence="3" id="KW-1185">Reference proteome</keyword>
<evidence type="ECO:0000313" key="3">
    <source>
        <dbReference type="Proteomes" id="UP000193920"/>
    </source>
</evidence>
<organism evidence="2 3">
    <name type="scientific">Neocallimastix californiae</name>
    <dbReference type="NCBI Taxonomy" id="1754190"/>
    <lineage>
        <taxon>Eukaryota</taxon>
        <taxon>Fungi</taxon>
        <taxon>Fungi incertae sedis</taxon>
        <taxon>Chytridiomycota</taxon>
        <taxon>Chytridiomycota incertae sedis</taxon>
        <taxon>Neocallimastigomycetes</taxon>
        <taxon>Neocallimastigales</taxon>
        <taxon>Neocallimastigaceae</taxon>
        <taxon>Neocallimastix</taxon>
    </lineage>
</organism>
<feature type="coiled-coil region" evidence="1">
    <location>
        <begin position="117"/>
        <end position="148"/>
    </location>
</feature>
<comment type="caution">
    <text evidence="2">The sequence shown here is derived from an EMBL/GenBank/DDBJ whole genome shotgun (WGS) entry which is preliminary data.</text>
</comment>
<keyword evidence="1" id="KW-0175">Coiled coil</keyword>
<sequence length="186" mass="21806">MSTSNNFSDCNNIDTNPFNISKKKKTICYEYYLKLKKKHCEYLSKLNSRLSEKLRFTVDEVNSYQEVNKSLCRRISNYENSEKAVAKQLQNDEKRNKGKLPECSDDEDADIIIKYNNTNMDKELKELKNEIEKKCTKLSNNLNELESIRRGLGELPSYEESQTNQTRIIYSDNSSHYVFNNAIELD</sequence>
<evidence type="ECO:0000313" key="2">
    <source>
        <dbReference type="EMBL" id="ORY55574.1"/>
    </source>
</evidence>
<dbReference type="Proteomes" id="UP000193920">
    <property type="component" value="Unassembled WGS sequence"/>
</dbReference>
<proteinExistence type="predicted"/>